<proteinExistence type="predicted"/>
<feature type="signal peptide" evidence="1">
    <location>
        <begin position="1"/>
        <end position="21"/>
    </location>
</feature>
<gene>
    <name evidence="2" type="ORF">AWB80_07349</name>
</gene>
<dbReference type="EMBL" id="FCOE02000046">
    <property type="protein sequence ID" value="SAK97357.1"/>
    <property type="molecule type" value="Genomic_DNA"/>
</dbReference>
<comment type="caution">
    <text evidence="2">The sequence shown here is derived from an EMBL/GenBank/DDBJ whole genome shotgun (WGS) entry which is preliminary data.</text>
</comment>
<evidence type="ECO:0000256" key="1">
    <source>
        <dbReference type="SAM" id="SignalP"/>
    </source>
</evidence>
<feature type="chain" id="PRO_5007624547" description="MFS transporter" evidence="1">
    <location>
        <begin position="22"/>
        <end position="117"/>
    </location>
</feature>
<evidence type="ECO:0000313" key="3">
    <source>
        <dbReference type="Proteomes" id="UP000054911"/>
    </source>
</evidence>
<keyword evidence="3" id="KW-1185">Reference proteome</keyword>
<dbReference type="Proteomes" id="UP000054911">
    <property type="component" value="Unassembled WGS sequence"/>
</dbReference>
<organism evidence="2 3">
    <name type="scientific">Caballeronia pedi</name>
    <dbReference type="NCBI Taxonomy" id="1777141"/>
    <lineage>
        <taxon>Bacteria</taxon>
        <taxon>Pseudomonadati</taxon>
        <taxon>Pseudomonadota</taxon>
        <taxon>Betaproteobacteria</taxon>
        <taxon>Burkholderiales</taxon>
        <taxon>Burkholderiaceae</taxon>
        <taxon>Caballeronia</taxon>
    </lineage>
</organism>
<keyword evidence="1" id="KW-0732">Signal</keyword>
<name>A0A158DUG4_9BURK</name>
<accession>A0A158DUG4</accession>
<evidence type="ECO:0000313" key="2">
    <source>
        <dbReference type="EMBL" id="SAK97357.1"/>
    </source>
</evidence>
<sequence length="117" mass="12346">MSFCRKLLVVVLMLLSLPLQSYEAVFTAHSVSGDHHGHHMTSASTADDCHSGQAHGDAQRKRSCAVCVACSVPGSPDASCIASVAQVLYRVRALPASDDAVPFLTGGIERPPRGLFV</sequence>
<protein>
    <recommendedName>
        <fullName evidence="4">MFS transporter</fullName>
    </recommendedName>
</protein>
<dbReference type="STRING" id="1777141.AWB80_07349"/>
<reference evidence="2" key="1">
    <citation type="submission" date="2016-01" db="EMBL/GenBank/DDBJ databases">
        <authorList>
            <person name="Peeters C."/>
        </authorList>
    </citation>
    <scope>NUCLEOTIDE SEQUENCE [LARGE SCALE GENOMIC DNA]</scope>
    <source>
        <strain evidence="2">LMG 29323</strain>
    </source>
</reference>
<dbReference type="AlphaFoldDB" id="A0A158DUG4"/>
<evidence type="ECO:0008006" key="4">
    <source>
        <dbReference type="Google" id="ProtNLM"/>
    </source>
</evidence>